<evidence type="ECO:0000313" key="2">
    <source>
        <dbReference type="EMBL" id="NFF89207.1"/>
    </source>
</evidence>
<dbReference type="Pfam" id="PF07992">
    <property type="entry name" value="Pyr_redox_2"/>
    <property type="match status" value="1"/>
</dbReference>
<dbReference type="RefSeq" id="WP_061298066.1">
    <property type="nucleotide sequence ID" value="NZ_LFPA01000147.1"/>
</dbReference>
<dbReference type="PANTHER" id="PTHR42783:SF3">
    <property type="entry name" value="GLUTAMATE SYNTHASE [NADPH] SMALL CHAIN-RELATED"/>
    <property type="match status" value="1"/>
</dbReference>
<dbReference type="InterPro" id="IPR017896">
    <property type="entry name" value="4Fe4S_Fe-S-bd"/>
</dbReference>
<dbReference type="GO" id="GO:0016491">
    <property type="term" value="F:oxidoreductase activity"/>
    <property type="evidence" value="ECO:0007669"/>
    <property type="project" value="InterPro"/>
</dbReference>
<evidence type="ECO:0000259" key="1">
    <source>
        <dbReference type="PROSITE" id="PS51379"/>
    </source>
</evidence>
<accession>A0A6B4S933</accession>
<evidence type="ECO:0000313" key="4">
    <source>
        <dbReference type="Proteomes" id="UP000473681"/>
    </source>
</evidence>
<proteinExistence type="predicted"/>
<evidence type="ECO:0000313" key="5">
    <source>
        <dbReference type="Proteomes" id="UP000476820"/>
    </source>
</evidence>
<dbReference type="Proteomes" id="UP000473681">
    <property type="component" value="Unassembled WGS sequence"/>
</dbReference>
<dbReference type="InterPro" id="IPR028261">
    <property type="entry name" value="DPD_II"/>
</dbReference>
<comment type="caution">
    <text evidence="2">The sequence shown here is derived from an EMBL/GenBank/DDBJ whole genome shotgun (WGS) entry which is preliminary data.</text>
</comment>
<feature type="domain" description="4Fe-4S ferredoxin-type" evidence="1">
    <location>
        <begin position="7"/>
        <end position="38"/>
    </location>
</feature>
<sequence length="413" mass="45783">MKKEDLNELYLQSDRCLGCKNARCSNNCPINTPIPEVIKLFKEGKIEESGEMLFENNPLSLVCSIVCPHERQCYGNCIRGIKEESVRFYEIEEYISKEYLKRNTLKANNKLEGNVAVVGGGPSGISVAFNLVLKGYNVTIFEKNPQLGGVLRYGIPNFRLDKNILTLIEEKLVQLGVKVRNNISILDNIKIEDLFRDGYDAIFLGLGLEEAKALKIKGETKHNVHYAIDYLKAPKTFNLGNNVGVIGAGNVAMDAARTIKRSGAKTTVYYRRGLSDMTATLKEIRDVRDEGVEFKVFESPVEIVDNGLVTISTEKVVGYNSKSKIVNIDGSEKLNKLDSVIIAISQQAKQYNQKGLEFNEGGLVKTDRNGETLLKGVFAAGDVVSGANTVVEAVNNSKLVAENIDKYLRKKSR</sequence>
<evidence type="ECO:0000313" key="3">
    <source>
        <dbReference type="EMBL" id="NFN36331.1"/>
    </source>
</evidence>
<dbReference type="SUPFAM" id="SSF51971">
    <property type="entry name" value="Nucleotide-binding domain"/>
    <property type="match status" value="1"/>
</dbReference>
<protein>
    <submittedName>
        <fullName evidence="2">NAD(P)-dependent oxidoreductase</fullName>
    </submittedName>
</protein>
<dbReference type="EMBL" id="SWOV01000055">
    <property type="protein sequence ID" value="NFF89207.1"/>
    <property type="molecule type" value="Genomic_DNA"/>
</dbReference>
<name>A0A6B4S933_CLOBO</name>
<reference evidence="4 5" key="1">
    <citation type="submission" date="2019-04" db="EMBL/GenBank/DDBJ databases">
        <title>Genome sequencing of Clostridium botulinum Groups I-IV and Clostridium butyricum.</title>
        <authorList>
            <person name="Brunt J."/>
            <person name="Van Vliet A.H.M."/>
            <person name="Stringer S.C."/>
            <person name="Carter A.T."/>
            <person name="Peck M.W."/>
        </authorList>
    </citation>
    <scope>NUCLEOTIDE SEQUENCE [LARGE SCALE GENOMIC DNA]</scope>
    <source>
        <strain evidence="2 5">1605</strain>
        <strain evidence="3 4">CB-K-33E</strain>
    </source>
</reference>
<dbReference type="Proteomes" id="UP000476820">
    <property type="component" value="Unassembled WGS sequence"/>
</dbReference>
<dbReference type="InterPro" id="IPR036188">
    <property type="entry name" value="FAD/NAD-bd_sf"/>
</dbReference>
<dbReference type="SUPFAM" id="SSF46548">
    <property type="entry name" value="alpha-helical ferredoxin"/>
    <property type="match status" value="1"/>
</dbReference>
<dbReference type="GO" id="GO:0051536">
    <property type="term" value="F:iron-sulfur cluster binding"/>
    <property type="evidence" value="ECO:0007669"/>
    <property type="project" value="InterPro"/>
</dbReference>
<gene>
    <name evidence="2" type="ORF">FC774_15230</name>
    <name evidence="3" type="ORF">FDB51_14645</name>
</gene>
<dbReference type="PRINTS" id="PR00419">
    <property type="entry name" value="ADXRDTASE"/>
</dbReference>
<dbReference type="PROSITE" id="PS51379">
    <property type="entry name" value="4FE4S_FER_2"/>
    <property type="match status" value="1"/>
</dbReference>
<dbReference type="EMBL" id="SWVK01000022">
    <property type="protein sequence ID" value="NFN36331.1"/>
    <property type="molecule type" value="Genomic_DNA"/>
</dbReference>
<dbReference type="InterPro" id="IPR009051">
    <property type="entry name" value="Helical_ferredxn"/>
</dbReference>
<organism evidence="2 5">
    <name type="scientific">Clostridium botulinum</name>
    <dbReference type="NCBI Taxonomy" id="1491"/>
    <lineage>
        <taxon>Bacteria</taxon>
        <taxon>Bacillati</taxon>
        <taxon>Bacillota</taxon>
        <taxon>Clostridia</taxon>
        <taxon>Eubacteriales</taxon>
        <taxon>Clostridiaceae</taxon>
        <taxon>Clostridium</taxon>
    </lineage>
</organism>
<dbReference type="PANTHER" id="PTHR42783">
    <property type="entry name" value="GLUTAMATE SYNTHASE [NADPH] SMALL CHAIN"/>
    <property type="match status" value="1"/>
</dbReference>
<dbReference type="Gene3D" id="3.50.50.60">
    <property type="entry name" value="FAD/NAD(P)-binding domain"/>
    <property type="match status" value="2"/>
</dbReference>
<dbReference type="InterPro" id="IPR023753">
    <property type="entry name" value="FAD/NAD-binding_dom"/>
</dbReference>
<dbReference type="AlphaFoldDB" id="A0A6B4S933"/>
<dbReference type="Gene3D" id="1.10.1060.10">
    <property type="entry name" value="Alpha-helical ferredoxin"/>
    <property type="match status" value="1"/>
</dbReference>
<dbReference type="Pfam" id="PF14691">
    <property type="entry name" value="Fer4_20"/>
    <property type="match status" value="1"/>
</dbReference>